<comment type="caution">
    <text evidence="1">The sequence shown here is derived from an EMBL/GenBank/DDBJ whole genome shotgun (WGS) entry which is preliminary data.</text>
</comment>
<gene>
    <name evidence="1" type="ORF">Tci_019048</name>
</gene>
<organism evidence="1">
    <name type="scientific">Tanacetum cinerariifolium</name>
    <name type="common">Dalmatian daisy</name>
    <name type="synonym">Chrysanthemum cinerariifolium</name>
    <dbReference type="NCBI Taxonomy" id="118510"/>
    <lineage>
        <taxon>Eukaryota</taxon>
        <taxon>Viridiplantae</taxon>
        <taxon>Streptophyta</taxon>
        <taxon>Embryophyta</taxon>
        <taxon>Tracheophyta</taxon>
        <taxon>Spermatophyta</taxon>
        <taxon>Magnoliopsida</taxon>
        <taxon>eudicotyledons</taxon>
        <taxon>Gunneridae</taxon>
        <taxon>Pentapetalae</taxon>
        <taxon>asterids</taxon>
        <taxon>campanulids</taxon>
        <taxon>Asterales</taxon>
        <taxon>Asteraceae</taxon>
        <taxon>Asteroideae</taxon>
        <taxon>Anthemideae</taxon>
        <taxon>Anthemidinae</taxon>
        <taxon>Tanacetum</taxon>
    </lineage>
</organism>
<protein>
    <submittedName>
        <fullName evidence="1">Uncharacterized protein</fullName>
    </submittedName>
</protein>
<reference evidence="1" key="1">
    <citation type="journal article" date="2019" name="Sci. Rep.">
        <title>Draft genome of Tanacetum cinerariifolium, the natural source of mosquito coil.</title>
        <authorList>
            <person name="Yamashiro T."/>
            <person name="Shiraishi A."/>
            <person name="Satake H."/>
            <person name="Nakayama K."/>
        </authorList>
    </citation>
    <scope>NUCLEOTIDE SEQUENCE</scope>
</reference>
<evidence type="ECO:0000313" key="1">
    <source>
        <dbReference type="EMBL" id="GEU47070.1"/>
    </source>
</evidence>
<dbReference type="AlphaFoldDB" id="A0A6L2KE78"/>
<dbReference type="EMBL" id="BKCJ010002217">
    <property type="protein sequence ID" value="GEU47070.1"/>
    <property type="molecule type" value="Genomic_DNA"/>
</dbReference>
<proteinExistence type="predicted"/>
<sequence length="118" mass="13229">MSMIAEQAFFILKVHKDMLPDNAINIYSMFKLRKLQIERGKPSLGSHGNSLSGTKNIPHAAITAKAFCPRWQQSSPLDSIFDSRKGIQSVAVMTEVVDGNIHQYFPTKIRSLPTPHYS</sequence>
<accession>A0A6L2KE78</accession>
<name>A0A6L2KE78_TANCI</name>